<feature type="domain" description="Phosphatidic acid phosphatase type 2/haloperoxidase" evidence="2">
    <location>
        <begin position="113"/>
        <end position="185"/>
    </location>
</feature>
<evidence type="ECO:0000313" key="4">
    <source>
        <dbReference type="Proteomes" id="UP000322244"/>
    </source>
</evidence>
<dbReference type="RefSeq" id="WP_149430607.1">
    <property type="nucleotide sequence ID" value="NZ_VLNY01000005.1"/>
</dbReference>
<comment type="caution">
    <text evidence="3">The sequence shown here is derived from an EMBL/GenBank/DDBJ whole genome shotgun (WGS) entry which is preliminary data.</text>
</comment>
<dbReference type="InterPro" id="IPR000326">
    <property type="entry name" value="PAP2/HPO"/>
</dbReference>
<keyword evidence="1" id="KW-0472">Membrane</keyword>
<keyword evidence="4" id="KW-1185">Reference proteome</keyword>
<dbReference type="SUPFAM" id="SSF48317">
    <property type="entry name" value="Acid phosphatase/Vanadium-dependent haloperoxidase"/>
    <property type="match status" value="1"/>
</dbReference>
<reference evidence="3 4" key="1">
    <citation type="submission" date="2019-07" db="EMBL/GenBank/DDBJ databases">
        <title>Rhodococcus cavernicolus sp. nov., isolated from a cave.</title>
        <authorList>
            <person name="Lee S.D."/>
        </authorList>
    </citation>
    <scope>NUCLEOTIDE SEQUENCE [LARGE SCALE GENOMIC DNA]</scope>
    <source>
        <strain evidence="3 4">C1-24</strain>
    </source>
</reference>
<sequence length="208" mass="21785">MRRRYIAIAIVGVAVTIALPLTFPSGGGANTFDSWVADRIASILGNHHTTLSVLAEPSTPLVVVPALIVAAIYAATRLRRVDVIAVIAGPLLAVALNSLVFKPLFDRHLDGYLAYPSGHTVSLVAAETAIALLMRSAIHEAVVAAVGTVLLICAAIGMIGLGYHHVTDIIGGTGVGIAVPVIVSVLLDASKSAAERREPQRLRPQRLR</sequence>
<organism evidence="3 4">
    <name type="scientific">Antrihabitans cavernicola</name>
    <dbReference type="NCBI Taxonomy" id="2495913"/>
    <lineage>
        <taxon>Bacteria</taxon>
        <taxon>Bacillati</taxon>
        <taxon>Actinomycetota</taxon>
        <taxon>Actinomycetes</taxon>
        <taxon>Mycobacteriales</taxon>
        <taxon>Nocardiaceae</taxon>
        <taxon>Antrihabitans</taxon>
    </lineage>
</organism>
<dbReference type="Gene3D" id="1.20.144.10">
    <property type="entry name" value="Phosphatidic acid phosphatase type 2/haloperoxidase"/>
    <property type="match status" value="1"/>
</dbReference>
<dbReference type="Proteomes" id="UP000322244">
    <property type="component" value="Unassembled WGS sequence"/>
</dbReference>
<evidence type="ECO:0000256" key="1">
    <source>
        <dbReference type="SAM" id="Phobius"/>
    </source>
</evidence>
<gene>
    <name evidence="3" type="ORF">FOY51_12695</name>
</gene>
<protein>
    <submittedName>
        <fullName evidence="3">Phosphatase PAP2 family protein</fullName>
    </submittedName>
</protein>
<dbReference type="OrthoDB" id="4571073at2"/>
<dbReference type="AlphaFoldDB" id="A0A5A7SEA4"/>
<feature type="transmembrane region" description="Helical" evidence="1">
    <location>
        <begin position="5"/>
        <end position="23"/>
    </location>
</feature>
<keyword evidence="1" id="KW-1133">Transmembrane helix</keyword>
<proteinExistence type="predicted"/>
<evidence type="ECO:0000313" key="3">
    <source>
        <dbReference type="EMBL" id="KAA0022551.1"/>
    </source>
</evidence>
<feature type="transmembrane region" description="Helical" evidence="1">
    <location>
        <begin position="169"/>
        <end position="187"/>
    </location>
</feature>
<evidence type="ECO:0000259" key="2">
    <source>
        <dbReference type="Pfam" id="PF01569"/>
    </source>
</evidence>
<dbReference type="Pfam" id="PF01569">
    <property type="entry name" value="PAP2"/>
    <property type="match status" value="1"/>
</dbReference>
<dbReference type="InterPro" id="IPR036938">
    <property type="entry name" value="PAP2/HPO_sf"/>
</dbReference>
<keyword evidence="1" id="KW-0812">Transmembrane</keyword>
<accession>A0A5A7SEA4</accession>
<feature type="transmembrane region" description="Helical" evidence="1">
    <location>
        <begin position="58"/>
        <end position="76"/>
    </location>
</feature>
<feature type="transmembrane region" description="Helical" evidence="1">
    <location>
        <begin position="141"/>
        <end position="163"/>
    </location>
</feature>
<dbReference type="EMBL" id="VLNY01000005">
    <property type="protein sequence ID" value="KAA0022551.1"/>
    <property type="molecule type" value="Genomic_DNA"/>
</dbReference>
<name>A0A5A7SEA4_9NOCA</name>
<feature type="transmembrane region" description="Helical" evidence="1">
    <location>
        <begin position="113"/>
        <end position="134"/>
    </location>
</feature>
<feature type="transmembrane region" description="Helical" evidence="1">
    <location>
        <begin position="83"/>
        <end position="101"/>
    </location>
</feature>